<dbReference type="RefSeq" id="WP_144685332.1">
    <property type="nucleotide sequence ID" value="NZ_VLLC01000016.1"/>
</dbReference>
<dbReference type="InterPro" id="IPR035919">
    <property type="entry name" value="EAL_sf"/>
</dbReference>
<dbReference type="PROSITE" id="PS51833">
    <property type="entry name" value="HDOD"/>
    <property type="match status" value="1"/>
</dbReference>
<dbReference type="InterPro" id="IPR013976">
    <property type="entry name" value="HDOD"/>
</dbReference>
<dbReference type="SUPFAM" id="SSF109604">
    <property type="entry name" value="HD-domain/PDEase-like"/>
    <property type="match status" value="1"/>
</dbReference>
<dbReference type="PIRSF" id="PIRSF003180">
    <property type="entry name" value="DiGMPpdiest_YuxH"/>
    <property type="match status" value="1"/>
</dbReference>
<feature type="domain" description="HDOD" evidence="1">
    <location>
        <begin position="198"/>
        <end position="385"/>
    </location>
</feature>
<dbReference type="InterPro" id="IPR014408">
    <property type="entry name" value="dGMP_Pdiesterase_EAL/HD-GYP"/>
</dbReference>
<evidence type="ECO:0000259" key="1">
    <source>
        <dbReference type="PROSITE" id="PS51833"/>
    </source>
</evidence>
<evidence type="ECO:0000313" key="3">
    <source>
        <dbReference type="Proteomes" id="UP000318307"/>
    </source>
</evidence>
<dbReference type="Proteomes" id="UP000318307">
    <property type="component" value="Unassembled WGS sequence"/>
</dbReference>
<gene>
    <name evidence="2" type="ORF">LZ24_02211</name>
</gene>
<dbReference type="Gene3D" id="1.10.3210.10">
    <property type="entry name" value="Hypothetical protein af1432"/>
    <property type="match status" value="1"/>
</dbReference>
<dbReference type="SUPFAM" id="SSF141868">
    <property type="entry name" value="EAL domain-like"/>
    <property type="match status" value="1"/>
</dbReference>
<reference evidence="2 3" key="1">
    <citation type="submission" date="2019-07" db="EMBL/GenBank/DDBJ databases">
        <title>Genome sequencing of 100 strains of the haloalkaliphilic chemolithoautotrophic sulfur-oxidizing bacterium Thioalkalivibrio.</title>
        <authorList>
            <person name="Muyzer G."/>
        </authorList>
    </citation>
    <scope>NUCLEOTIDE SEQUENCE [LARGE SCALE GENOMIC DNA]</scope>
    <source>
        <strain evidence="2 3">ASO4-4</strain>
    </source>
</reference>
<dbReference type="PANTHER" id="PTHR33525">
    <property type="match status" value="1"/>
</dbReference>
<sequence length="402" mass="45593">METFIARQPIFNSQKQIVAFELLFRNGMNNAMPEMDGDQASYQLIANSFMDIGMQTLTEGKRAFINFTENLLLEKVPLMLPPKDTVVEILETVRPTPEVIQACREIAAQGYVLALDHFIYTPEWKELTEIARIIKINFQNTPLTKIKESMAIETKVKPVFLAEKVETHEQFDMAVSMGFILFQGYFFSKPEIIRGRQIQGQYLNLLQISAESAMPDMDIDRIEALIHRDVGIAYDLLRYINSAFFKRIREITSIRDALMMLGTDEIRRFIAILTMTKICSNKPVALMKASCIRGRFCERMGAATETPGLSSQLFTLGMFSLLDALLDESMEKILGEISLSKDIEKALLEKSGPLYPFLSLAEAYEKGLWDQVPKALAAIKLPETIIPGLYLEACEWSRNLTA</sequence>
<comment type="caution">
    <text evidence="2">The sequence shown here is derived from an EMBL/GenBank/DDBJ whole genome shotgun (WGS) entry which is preliminary data.</text>
</comment>
<dbReference type="EMBL" id="VLLC01000016">
    <property type="protein sequence ID" value="TWI70790.1"/>
    <property type="molecule type" value="Genomic_DNA"/>
</dbReference>
<dbReference type="PANTHER" id="PTHR33525:SF4">
    <property type="entry name" value="CYCLIC DI-GMP PHOSPHODIESTERASE CDGJ"/>
    <property type="match status" value="1"/>
</dbReference>
<protein>
    <submittedName>
        <fullName evidence="2">EAL and modified HD-GYP domain-containing signal transduction protein</fullName>
    </submittedName>
</protein>
<dbReference type="AlphaFoldDB" id="A0A562RQW2"/>
<proteinExistence type="predicted"/>
<evidence type="ECO:0000313" key="2">
    <source>
        <dbReference type="EMBL" id="TWI70790.1"/>
    </source>
</evidence>
<accession>A0A562RQW2</accession>
<keyword evidence="3" id="KW-1185">Reference proteome</keyword>
<organism evidence="2 3">
    <name type="scientific">Desulfobotulus alkaliphilus</name>
    <dbReference type="NCBI Taxonomy" id="622671"/>
    <lineage>
        <taxon>Bacteria</taxon>
        <taxon>Pseudomonadati</taxon>
        <taxon>Thermodesulfobacteriota</taxon>
        <taxon>Desulfobacteria</taxon>
        <taxon>Desulfobacterales</taxon>
        <taxon>Desulfobacteraceae</taxon>
        <taxon>Desulfobotulus</taxon>
    </lineage>
</organism>
<dbReference type="Gene3D" id="3.20.20.450">
    <property type="entry name" value="EAL domain"/>
    <property type="match status" value="1"/>
</dbReference>
<dbReference type="OrthoDB" id="9804751at2"/>
<name>A0A562RQW2_9BACT</name>
<dbReference type="InterPro" id="IPR052340">
    <property type="entry name" value="RNase_Y/CdgJ"/>
</dbReference>
<dbReference type="Pfam" id="PF08668">
    <property type="entry name" value="HDOD"/>
    <property type="match status" value="1"/>
</dbReference>